<evidence type="ECO:0000256" key="4">
    <source>
        <dbReference type="ARBA" id="ARBA00023136"/>
    </source>
</evidence>
<organism evidence="6 7">
    <name type="scientific">Brassica napus</name>
    <name type="common">Rape</name>
    <dbReference type="NCBI Taxonomy" id="3708"/>
    <lineage>
        <taxon>Eukaryota</taxon>
        <taxon>Viridiplantae</taxon>
        <taxon>Streptophyta</taxon>
        <taxon>Embryophyta</taxon>
        <taxon>Tracheophyta</taxon>
        <taxon>Spermatophyta</taxon>
        <taxon>Magnoliopsida</taxon>
        <taxon>eudicotyledons</taxon>
        <taxon>Gunneridae</taxon>
        <taxon>Pentapetalae</taxon>
        <taxon>rosids</taxon>
        <taxon>malvids</taxon>
        <taxon>Brassicales</taxon>
        <taxon>Brassicaceae</taxon>
        <taxon>Brassiceae</taxon>
        <taxon>Brassica</taxon>
    </lineage>
</organism>
<dbReference type="EMBL" id="JAGKQM010000012">
    <property type="protein sequence ID" value="KAH0900042.1"/>
    <property type="molecule type" value="Genomic_DNA"/>
</dbReference>
<keyword evidence="3" id="KW-0677">Repeat</keyword>
<proteinExistence type="predicted"/>
<dbReference type="Gene3D" id="1.10.3460.10">
    <property type="entry name" value="Chlorophyll a/b binding protein domain"/>
    <property type="match status" value="1"/>
</dbReference>
<feature type="transmembrane region" description="Helical" evidence="5">
    <location>
        <begin position="30"/>
        <end position="51"/>
    </location>
</feature>
<name>A0ABQ8B5H1_BRANA</name>
<dbReference type="SUPFAM" id="SSF103511">
    <property type="entry name" value="Chlorophyll a-b binding protein"/>
    <property type="match status" value="1"/>
</dbReference>
<evidence type="ECO:0000313" key="6">
    <source>
        <dbReference type="EMBL" id="KAH0900042.1"/>
    </source>
</evidence>
<comment type="caution">
    <text evidence="6">The sequence shown here is derived from an EMBL/GenBank/DDBJ whole genome shotgun (WGS) entry which is preliminary data.</text>
</comment>
<dbReference type="Proteomes" id="UP000824890">
    <property type="component" value="Unassembled WGS sequence"/>
</dbReference>
<keyword evidence="2 5" id="KW-0812">Transmembrane</keyword>
<dbReference type="Pfam" id="PF00153">
    <property type="entry name" value="Mito_carr"/>
    <property type="match status" value="1"/>
</dbReference>
<evidence type="ECO:0000313" key="7">
    <source>
        <dbReference type="Proteomes" id="UP000824890"/>
    </source>
</evidence>
<reference evidence="6 7" key="1">
    <citation type="submission" date="2021-05" db="EMBL/GenBank/DDBJ databases">
        <title>Genome Assembly of Synthetic Allotetraploid Brassica napus Reveals Homoeologous Exchanges between Subgenomes.</title>
        <authorList>
            <person name="Davis J.T."/>
        </authorList>
    </citation>
    <scope>NUCLEOTIDE SEQUENCE [LARGE SCALE GENOMIC DNA]</scope>
    <source>
        <strain evidence="7">cv. Da-Ae</strain>
        <tissue evidence="6">Seedling</tissue>
    </source>
</reference>
<dbReference type="Gene3D" id="1.50.40.10">
    <property type="entry name" value="Mitochondrial carrier domain"/>
    <property type="match status" value="1"/>
</dbReference>
<dbReference type="PANTHER" id="PTHR24089">
    <property type="entry name" value="SOLUTE CARRIER FAMILY 25"/>
    <property type="match status" value="1"/>
</dbReference>
<dbReference type="InterPro" id="IPR018108">
    <property type="entry name" value="MCP_transmembrane"/>
</dbReference>
<gene>
    <name evidence="6" type="ORF">HID58_049610</name>
</gene>
<evidence type="ECO:0000256" key="5">
    <source>
        <dbReference type="SAM" id="Phobius"/>
    </source>
</evidence>
<protein>
    <submittedName>
        <fullName evidence="6">Uncharacterized protein</fullName>
    </submittedName>
</protein>
<sequence>MKKTKRGRLIYPKLLVFLLLKINIDNLWQGTYHISTGLVLTYCSLLIWFVFKVLKVIGKGNLPQVIRIVPYSAIQLFAYETYKKLFSREDGELSVLGSLGAGACAGMTSTLASLSVKELLACTVVPWLCPQCPEKHAKQQVSHLSDIYTYFNKTEVSLSKRHYNIKHRRRWPQLPPPPLLRPEWLDGSLVGDYVFDPFGLGKPAEYLQFDVDSLDQNLAKNPYGSGRSQVDSVSTVQRSVRKGNAFSGKIRSNENVSAVPKFDEA</sequence>
<keyword evidence="5" id="KW-1133">Transmembrane helix</keyword>
<comment type="subcellular location">
    <subcellularLocation>
        <location evidence="1">Membrane</location>
        <topology evidence="1">Multi-pass membrane protein</topology>
    </subcellularLocation>
</comment>
<dbReference type="InterPro" id="IPR023395">
    <property type="entry name" value="MCP_dom_sf"/>
</dbReference>
<accession>A0ABQ8B5H1</accession>
<keyword evidence="7" id="KW-1185">Reference proteome</keyword>
<keyword evidence="4 5" id="KW-0472">Membrane</keyword>
<dbReference type="SUPFAM" id="SSF103506">
    <property type="entry name" value="Mitochondrial carrier"/>
    <property type="match status" value="1"/>
</dbReference>
<evidence type="ECO:0000256" key="3">
    <source>
        <dbReference type="ARBA" id="ARBA00022737"/>
    </source>
</evidence>
<evidence type="ECO:0000256" key="2">
    <source>
        <dbReference type="ARBA" id="ARBA00022692"/>
    </source>
</evidence>
<evidence type="ECO:0000256" key="1">
    <source>
        <dbReference type="ARBA" id="ARBA00004141"/>
    </source>
</evidence>